<dbReference type="AlphaFoldDB" id="A0A409YDJ1"/>
<accession>A0A409YDJ1</accession>
<dbReference type="OrthoDB" id="3191568at2759"/>
<protein>
    <submittedName>
        <fullName evidence="2">Uncharacterized protein</fullName>
    </submittedName>
</protein>
<dbReference type="STRING" id="181874.A0A409YDJ1"/>
<name>A0A409YDJ1_9AGAR</name>
<sequence>MAQQSTPQQGLKRSETPEDESSSTHSSIASTNQPWPWSTMHSNNPYAQAGWTAQERQGRWHPITPQTPTYGALPTVISEASPDWISFNITTADGDVLDCTVLSPRHQPIFEISTRTSSSTGYLVTTMSQANGDLYSRIDWTPAPTVSITGVLHRQSAFDWIRRSDLARHARTVSIRGRDYTVEKYRDTLYIFTVGSTSGSQPELLMKFYRKRDGLRLDASPRAVQSGLIEPSLVAIILLTDHTQAGIGRGF</sequence>
<comment type="caution">
    <text evidence="2">The sequence shown here is derived from an EMBL/GenBank/DDBJ whole genome shotgun (WGS) entry which is preliminary data.</text>
</comment>
<evidence type="ECO:0000313" key="2">
    <source>
        <dbReference type="EMBL" id="PPR01044.1"/>
    </source>
</evidence>
<dbReference type="EMBL" id="NHTK01001277">
    <property type="protein sequence ID" value="PPR01044.1"/>
    <property type="molecule type" value="Genomic_DNA"/>
</dbReference>
<dbReference type="Proteomes" id="UP000284842">
    <property type="component" value="Unassembled WGS sequence"/>
</dbReference>
<evidence type="ECO:0000313" key="3">
    <source>
        <dbReference type="Proteomes" id="UP000284842"/>
    </source>
</evidence>
<reference evidence="2 3" key="1">
    <citation type="journal article" date="2018" name="Evol. Lett.">
        <title>Horizontal gene cluster transfer increased hallucinogenic mushroom diversity.</title>
        <authorList>
            <person name="Reynolds H.T."/>
            <person name="Vijayakumar V."/>
            <person name="Gluck-Thaler E."/>
            <person name="Korotkin H.B."/>
            <person name="Matheny P.B."/>
            <person name="Slot J.C."/>
        </authorList>
    </citation>
    <scope>NUCLEOTIDE SEQUENCE [LARGE SCALE GENOMIC DNA]</scope>
    <source>
        <strain evidence="2 3">2629</strain>
    </source>
</reference>
<keyword evidence="3" id="KW-1185">Reference proteome</keyword>
<feature type="region of interest" description="Disordered" evidence="1">
    <location>
        <begin position="1"/>
        <end position="41"/>
    </location>
</feature>
<gene>
    <name evidence="2" type="ORF">CVT24_000578</name>
</gene>
<feature type="compositionally biased region" description="Polar residues" evidence="1">
    <location>
        <begin position="32"/>
        <end position="41"/>
    </location>
</feature>
<dbReference type="InParanoid" id="A0A409YDJ1"/>
<proteinExistence type="predicted"/>
<feature type="compositionally biased region" description="Polar residues" evidence="1">
    <location>
        <begin position="1"/>
        <end position="11"/>
    </location>
</feature>
<evidence type="ECO:0000256" key="1">
    <source>
        <dbReference type="SAM" id="MobiDB-lite"/>
    </source>
</evidence>
<organism evidence="2 3">
    <name type="scientific">Panaeolus cyanescens</name>
    <dbReference type="NCBI Taxonomy" id="181874"/>
    <lineage>
        <taxon>Eukaryota</taxon>
        <taxon>Fungi</taxon>
        <taxon>Dikarya</taxon>
        <taxon>Basidiomycota</taxon>
        <taxon>Agaricomycotina</taxon>
        <taxon>Agaricomycetes</taxon>
        <taxon>Agaricomycetidae</taxon>
        <taxon>Agaricales</taxon>
        <taxon>Agaricineae</taxon>
        <taxon>Galeropsidaceae</taxon>
        <taxon>Panaeolus</taxon>
    </lineage>
</organism>